<protein>
    <submittedName>
        <fullName evidence="2">Uncharacterized protein</fullName>
    </submittedName>
</protein>
<evidence type="ECO:0000256" key="1">
    <source>
        <dbReference type="SAM" id="Phobius"/>
    </source>
</evidence>
<reference evidence="2 3" key="1">
    <citation type="journal article" date="2019" name="Sci. Rep.">
        <title>Differences in resource use lead to coexistence of seed-transmitted microbial populations.</title>
        <authorList>
            <person name="Torres-Cortes G."/>
            <person name="Garcia B.J."/>
            <person name="Compant S."/>
            <person name="Rezki S."/>
            <person name="Jones P."/>
            <person name="Preveaux A."/>
            <person name="Briand M."/>
            <person name="Roulet A."/>
            <person name="Bouchez O."/>
            <person name="Jacobson D."/>
            <person name="Barret M."/>
        </authorList>
    </citation>
    <scope>NUCLEOTIDE SEQUENCE [LARGE SCALE GENOMIC DNA]</scope>
    <source>
        <strain evidence="2 3">CFBP13511</strain>
    </source>
</reference>
<evidence type="ECO:0000313" key="3">
    <source>
        <dbReference type="Proteomes" id="UP000306393"/>
    </source>
</evidence>
<gene>
    <name evidence="2" type="ORF">EpCFBP13511_12425</name>
</gene>
<feature type="transmembrane region" description="Helical" evidence="1">
    <location>
        <begin position="99"/>
        <end position="118"/>
    </location>
</feature>
<accession>A0A4U3FB92</accession>
<keyword evidence="1" id="KW-0812">Transmembrane</keyword>
<organism evidence="2 3">
    <name type="scientific">Erwinia persicina</name>
    <dbReference type="NCBI Taxonomy" id="55211"/>
    <lineage>
        <taxon>Bacteria</taxon>
        <taxon>Pseudomonadati</taxon>
        <taxon>Pseudomonadota</taxon>
        <taxon>Gammaproteobacteria</taxon>
        <taxon>Enterobacterales</taxon>
        <taxon>Erwiniaceae</taxon>
        <taxon>Erwinia</taxon>
    </lineage>
</organism>
<evidence type="ECO:0000313" key="2">
    <source>
        <dbReference type="EMBL" id="TKJ90072.1"/>
    </source>
</evidence>
<dbReference type="Proteomes" id="UP000306393">
    <property type="component" value="Unassembled WGS sequence"/>
</dbReference>
<keyword evidence="1" id="KW-0472">Membrane</keyword>
<name>A0A4U3FB92_9GAMM</name>
<feature type="transmembrane region" description="Helical" evidence="1">
    <location>
        <begin position="6"/>
        <end position="26"/>
    </location>
</feature>
<comment type="caution">
    <text evidence="2">The sequence shown here is derived from an EMBL/GenBank/DDBJ whole genome shotgun (WGS) entry which is preliminary data.</text>
</comment>
<feature type="transmembrane region" description="Helical" evidence="1">
    <location>
        <begin position="67"/>
        <end position="87"/>
    </location>
</feature>
<sequence>MFFDSFVAIFFGCMFAITLSEVTRFFFRIKRWGHAQMLLISPLLLAMPVLFYGVMDSYEGTLSGLGSITPLTGAIYGTGMFLIGWLFSAIANIGDKKRFFCCLFLYLSTATYMVYHSLMDVARPVIG</sequence>
<keyword evidence="1" id="KW-1133">Transmembrane helix</keyword>
<dbReference type="RefSeq" id="WP_062742727.1">
    <property type="nucleotide sequence ID" value="NZ_CP082141.1"/>
</dbReference>
<dbReference type="EMBL" id="QGAC01000010">
    <property type="protein sequence ID" value="TKJ90072.1"/>
    <property type="molecule type" value="Genomic_DNA"/>
</dbReference>
<dbReference type="GeneID" id="67476167"/>
<dbReference type="AlphaFoldDB" id="A0A4U3FB92"/>
<proteinExistence type="predicted"/>
<feature type="transmembrane region" description="Helical" evidence="1">
    <location>
        <begin position="38"/>
        <end position="55"/>
    </location>
</feature>